<evidence type="ECO:0000313" key="2">
    <source>
        <dbReference type="Proteomes" id="UP000254400"/>
    </source>
</evidence>
<proteinExistence type="predicted"/>
<organism evidence="1 2">
    <name type="scientific">Paenibacillus polymyxa</name>
    <name type="common">Bacillus polymyxa</name>
    <dbReference type="NCBI Taxonomy" id="1406"/>
    <lineage>
        <taxon>Bacteria</taxon>
        <taxon>Bacillati</taxon>
        <taxon>Bacillota</taxon>
        <taxon>Bacilli</taxon>
        <taxon>Bacillales</taxon>
        <taxon>Paenibacillaceae</taxon>
        <taxon>Paenibacillus</taxon>
    </lineage>
</organism>
<dbReference type="AlphaFoldDB" id="A0A0F0G7S7"/>
<name>A0A0F0G7S7_PAEPO</name>
<reference evidence="1 2" key="1">
    <citation type="submission" date="2018-06" db="EMBL/GenBank/DDBJ databases">
        <authorList>
            <consortium name="Pathogen Informatics"/>
            <person name="Doyle S."/>
        </authorList>
    </citation>
    <scope>NUCLEOTIDE SEQUENCE [LARGE SCALE GENOMIC DNA]</scope>
    <source>
        <strain evidence="1 2">NCTC10343</strain>
    </source>
</reference>
<dbReference type="EMBL" id="UGSC01000001">
    <property type="protein sequence ID" value="SUA71250.1"/>
    <property type="molecule type" value="Genomic_DNA"/>
</dbReference>
<protein>
    <submittedName>
        <fullName evidence="1">Yqkk</fullName>
    </submittedName>
</protein>
<accession>A0A0F0G7S7</accession>
<dbReference type="RefSeq" id="WP_016818701.1">
    <property type="nucleotide sequence ID" value="NZ_CP009909.1"/>
</dbReference>
<gene>
    <name evidence="1" type="ORF">NCTC10343_04137</name>
</gene>
<sequence>MARTQTQKALSKAKRAGIYCAAQSRKTNDHYGEISQHTRMKPTKQEQLQKVKHKKRLVQGDASFFVLSEVEKLQGSECIGAGSIFYNIAQKELDNNYHSC</sequence>
<dbReference type="Proteomes" id="UP000254400">
    <property type="component" value="Unassembled WGS sequence"/>
</dbReference>
<dbReference type="GeneID" id="93347464"/>
<evidence type="ECO:0000313" key="1">
    <source>
        <dbReference type="EMBL" id="SUA71250.1"/>
    </source>
</evidence>